<accession>A0ABD3F5R2</accession>
<dbReference type="EMBL" id="JBIMZQ010000039">
    <property type="protein sequence ID" value="KAL3660790.1"/>
    <property type="molecule type" value="Genomic_DNA"/>
</dbReference>
<keyword evidence="2" id="KW-1185">Reference proteome</keyword>
<protein>
    <submittedName>
        <fullName evidence="1">Uncharacterized protein</fullName>
    </submittedName>
</protein>
<comment type="caution">
    <text evidence="1">The sequence shown here is derived from an EMBL/GenBank/DDBJ whole genome shotgun (WGS) entry which is preliminary data.</text>
</comment>
<name>A0ABD3F5R2_9STRA</name>
<evidence type="ECO:0000313" key="1">
    <source>
        <dbReference type="EMBL" id="KAL3660790.1"/>
    </source>
</evidence>
<gene>
    <name evidence="1" type="ORF">V7S43_014192</name>
</gene>
<sequence length="124" mass="14396">MWLSDNDALLQSEINTSSYLNMHASWKLNKPELFGPGVSLGGNVIHVLVVIPPQVLRQRGVLAPTSPIPKFKQFDNRKKCLAEYLLDQWKPREVHNIPVHLEIHEAFRWGRRRSKSFGDWKKNK</sequence>
<organism evidence="1 2">
    <name type="scientific">Phytophthora oleae</name>
    <dbReference type="NCBI Taxonomy" id="2107226"/>
    <lineage>
        <taxon>Eukaryota</taxon>
        <taxon>Sar</taxon>
        <taxon>Stramenopiles</taxon>
        <taxon>Oomycota</taxon>
        <taxon>Peronosporomycetes</taxon>
        <taxon>Peronosporales</taxon>
        <taxon>Peronosporaceae</taxon>
        <taxon>Phytophthora</taxon>
    </lineage>
</organism>
<proteinExistence type="predicted"/>
<dbReference type="Proteomes" id="UP001632037">
    <property type="component" value="Unassembled WGS sequence"/>
</dbReference>
<evidence type="ECO:0000313" key="2">
    <source>
        <dbReference type="Proteomes" id="UP001632037"/>
    </source>
</evidence>
<reference evidence="1 2" key="1">
    <citation type="submission" date="2024-09" db="EMBL/GenBank/DDBJ databases">
        <title>Genome sequencing and assembly of Phytophthora oleae, isolate VK10A, causative agent of rot of olive drupes.</title>
        <authorList>
            <person name="Conti Taguali S."/>
            <person name="Riolo M."/>
            <person name="La Spada F."/>
            <person name="Cacciola S.O."/>
            <person name="Dionisio G."/>
        </authorList>
    </citation>
    <scope>NUCLEOTIDE SEQUENCE [LARGE SCALE GENOMIC DNA]</scope>
    <source>
        <strain evidence="1 2">VK10A</strain>
    </source>
</reference>
<dbReference type="AlphaFoldDB" id="A0ABD3F5R2"/>